<protein>
    <submittedName>
        <fullName evidence="1">Uncharacterized protein</fullName>
    </submittedName>
</protein>
<dbReference type="AlphaFoldDB" id="B9M2I6"/>
<name>B9M2I6_GEODF</name>
<reference evidence="1 2" key="1">
    <citation type="submission" date="2009-01" db="EMBL/GenBank/DDBJ databases">
        <title>Complete sequence of Geobacter sp. FRC-32.</title>
        <authorList>
            <consortium name="US DOE Joint Genome Institute"/>
            <person name="Lucas S."/>
            <person name="Copeland A."/>
            <person name="Lapidus A."/>
            <person name="Glavina del Rio T."/>
            <person name="Dalin E."/>
            <person name="Tice H."/>
            <person name="Bruce D."/>
            <person name="Goodwin L."/>
            <person name="Pitluck S."/>
            <person name="Saunders E."/>
            <person name="Brettin T."/>
            <person name="Detter J.C."/>
            <person name="Han C."/>
            <person name="Larimer F."/>
            <person name="Land M."/>
            <person name="Hauser L."/>
            <person name="Kyrpides N."/>
            <person name="Ovchinnikova G."/>
            <person name="Kostka J."/>
            <person name="Richardson P."/>
        </authorList>
    </citation>
    <scope>NUCLEOTIDE SEQUENCE [LARGE SCALE GENOMIC DNA]</scope>
    <source>
        <strain evidence="2">DSM 22248 / JCM 15807 / FRC-32</strain>
    </source>
</reference>
<keyword evidence="2" id="KW-1185">Reference proteome</keyword>
<organism evidence="1 2">
    <name type="scientific">Geotalea daltonii (strain DSM 22248 / JCM 15807 / FRC-32)</name>
    <name type="common">Geobacter daltonii</name>
    <dbReference type="NCBI Taxonomy" id="316067"/>
    <lineage>
        <taxon>Bacteria</taxon>
        <taxon>Pseudomonadati</taxon>
        <taxon>Thermodesulfobacteriota</taxon>
        <taxon>Desulfuromonadia</taxon>
        <taxon>Geobacterales</taxon>
        <taxon>Geobacteraceae</taxon>
        <taxon>Geotalea</taxon>
    </lineage>
</organism>
<dbReference type="HOGENOM" id="CLU_076318_2_0_7"/>
<dbReference type="STRING" id="316067.Geob_1004"/>
<evidence type="ECO:0000313" key="1">
    <source>
        <dbReference type="EMBL" id="ACM19365.1"/>
    </source>
</evidence>
<dbReference type="KEGG" id="geo:Geob_1004"/>
<dbReference type="PANTHER" id="PTHR30087">
    <property type="entry name" value="INNER MEMBRANE PROTEIN"/>
    <property type="match status" value="1"/>
</dbReference>
<dbReference type="Pfam" id="PF04463">
    <property type="entry name" value="2-thiour_desulf"/>
    <property type="match status" value="1"/>
</dbReference>
<dbReference type="InterPro" id="IPR007553">
    <property type="entry name" value="2-thiour_desulf"/>
</dbReference>
<gene>
    <name evidence="1" type="ordered locus">Geob_1004</name>
</gene>
<proteinExistence type="predicted"/>
<evidence type="ECO:0000313" key="2">
    <source>
        <dbReference type="Proteomes" id="UP000007721"/>
    </source>
</evidence>
<dbReference type="RefSeq" id="WP_012646094.1">
    <property type="nucleotide sequence ID" value="NC_011979.1"/>
</dbReference>
<dbReference type="EMBL" id="CP001390">
    <property type="protein sequence ID" value="ACM19365.1"/>
    <property type="molecule type" value="Genomic_DNA"/>
</dbReference>
<accession>B9M2I6</accession>
<dbReference type="eggNOG" id="COG1683">
    <property type="taxonomic scope" value="Bacteria"/>
</dbReference>
<sequence length="177" mass="19803">MELEDRRPENKLKIGVSSCLLGEKVRYNGGHKLDPVITDTLGRLFTLVGVCPETGCGLPTPRDAMRLEGNPAEPNLMVIRTRQDLTVPMQYFCQMEVIRLKGLALSGFIFKARSPSCGLCRVEVFNEGVSAATGRGLFAEAMVRQFPLMPMEEEETLHLTAVRESFIQRVLDYHDTD</sequence>
<dbReference type="PANTHER" id="PTHR30087:SF0">
    <property type="entry name" value="INNER MEMBRANE PROTEIN"/>
    <property type="match status" value="1"/>
</dbReference>
<dbReference type="OrthoDB" id="495783at2"/>
<dbReference type="Proteomes" id="UP000007721">
    <property type="component" value="Chromosome"/>
</dbReference>